<dbReference type="Gene3D" id="3.40.50.1820">
    <property type="entry name" value="alpha/beta hydrolase"/>
    <property type="match status" value="1"/>
</dbReference>
<dbReference type="EMBL" id="JAGTJJ010000027">
    <property type="protein sequence ID" value="MDC3985226.1"/>
    <property type="molecule type" value="Genomic_DNA"/>
</dbReference>
<dbReference type="PANTHER" id="PTHR48098">
    <property type="entry name" value="ENTEROCHELIN ESTERASE-RELATED"/>
    <property type="match status" value="1"/>
</dbReference>
<dbReference type="GO" id="GO:0016787">
    <property type="term" value="F:hydrolase activity"/>
    <property type="evidence" value="ECO:0007669"/>
    <property type="project" value="UniProtKB-KW"/>
</dbReference>
<proteinExistence type="predicted"/>
<accession>A0A9X3XBX6</accession>
<dbReference type="SUPFAM" id="SSF53474">
    <property type="entry name" value="alpha/beta-Hydrolases"/>
    <property type="match status" value="1"/>
</dbReference>
<sequence length="336" mass="38804">MGHAKIQVFYPVTRGRVVLRTEFDWNRSVEPTYVSDDRTITEFAIDSDQKYFYFKPGLEGEDGGFTWSQGDNYLATTIDTTIRRCYPHFFCPARGTFSPVVRIPEGDVEANHLVRVYFPPGYDENSLKRYPVLYMHDGTNLFFGDEAFGGNEWRVDENVELLHSMNLIDKVIVVGIYAKDRMYEYTKPGYERYGDFMVNQLKPFIDARLRTLTDPQNTAVMGSSLGGVVSFFLGWHYPHVFGKAACLSSTFGYQDDLIERVASEPKRNVRFYIDSGWPRDNYERTTAMRDQLLTKGYEFGKDLLYFAFPGALHNEDSWAARSHVPFQYFFGKAARV</sequence>
<keyword evidence="2" id="KW-1185">Reference proteome</keyword>
<dbReference type="InterPro" id="IPR029058">
    <property type="entry name" value="AB_hydrolase_fold"/>
</dbReference>
<dbReference type="InterPro" id="IPR050583">
    <property type="entry name" value="Mycobacterial_A85_antigen"/>
</dbReference>
<dbReference type="PANTHER" id="PTHR48098:SF6">
    <property type="entry name" value="FERRI-BACILLIBACTIN ESTERASE BESA"/>
    <property type="match status" value="1"/>
</dbReference>
<dbReference type="InterPro" id="IPR000801">
    <property type="entry name" value="Esterase-like"/>
</dbReference>
<dbReference type="Pfam" id="PF00756">
    <property type="entry name" value="Esterase"/>
    <property type="match status" value="1"/>
</dbReference>
<gene>
    <name evidence="1" type="ORF">KEG57_32410</name>
</gene>
<keyword evidence="1" id="KW-0378">Hydrolase</keyword>
<reference evidence="1 2" key="1">
    <citation type="submission" date="2021-04" db="EMBL/GenBank/DDBJ databases">
        <title>Genome analysis of Polyangium sp.</title>
        <authorList>
            <person name="Li Y."/>
            <person name="Wang J."/>
        </authorList>
    </citation>
    <scope>NUCLEOTIDE SEQUENCE [LARGE SCALE GENOMIC DNA]</scope>
    <source>
        <strain evidence="1 2">SDU14</strain>
    </source>
</reference>
<dbReference type="AlphaFoldDB" id="A0A9X3XBX6"/>
<protein>
    <submittedName>
        <fullName evidence="1">Alpha/beta hydrolase</fullName>
    </submittedName>
</protein>
<comment type="caution">
    <text evidence="1">The sequence shown here is derived from an EMBL/GenBank/DDBJ whole genome shotgun (WGS) entry which is preliminary data.</text>
</comment>
<dbReference type="RefSeq" id="WP_272424176.1">
    <property type="nucleotide sequence ID" value="NZ_JAGTJJ010000027.1"/>
</dbReference>
<evidence type="ECO:0000313" key="2">
    <source>
        <dbReference type="Proteomes" id="UP001151081"/>
    </source>
</evidence>
<dbReference type="Proteomes" id="UP001151081">
    <property type="component" value="Unassembled WGS sequence"/>
</dbReference>
<organism evidence="1 2">
    <name type="scientific">Polyangium jinanense</name>
    <dbReference type="NCBI Taxonomy" id="2829994"/>
    <lineage>
        <taxon>Bacteria</taxon>
        <taxon>Pseudomonadati</taxon>
        <taxon>Myxococcota</taxon>
        <taxon>Polyangia</taxon>
        <taxon>Polyangiales</taxon>
        <taxon>Polyangiaceae</taxon>
        <taxon>Polyangium</taxon>
    </lineage>
</organism>
<name>A0A9X3XBX6_9BACT</name>
<evidence type="ECO:0000313" key="1">
    <source>
        <dbReference type="EMBL" id="MDC3985226.1"/>
    </source>
</evidence>